<dbReference type="SUPFAM" id="SSF49899">
    <property type="entry name" value="Concanavalin A-like lectins/glucanases"/>
    <property type="match status" value="1"/>
</dbReference>
<dbReference type="SUPFAM" id="SSF49265">
    <property type="entry name" value="Fibronectin type III"/>
    <property type="match status" value="1"/>
</dbReference>
<name>A0A0H3BIS6_TREPS</name>
<sequence>MPIRFRCLLRRRSFSLGCTVRVHTKALRGLCVQLWFCTVWELCERSLLIIRVERPILGGDGCAFCDNIRPCWGMVRRVEGEGNAAGVLYAKEAQLLLGGAQGWQSLTRVKNLRTRVGRAGHPALELSSAARTRSVRGDLYLSFDDPLVSDLYGRYRVQSSSAQHVGEERAHRGAGAALFRTMHRSVPSAYGGAAGGDGAEGVVLQPNPGALFYGSQALSSFSIEFWLYPAVSENGAVLFRWRSSLSDRGRSFYQHIVAHILQHRLEWRAEGLWNDVRGQAVSLRLRSRTHVLPERWSHHMLTYDETRGVLEYRMNGRTECLEYLTDSQDETGQVWHARLGAAAAVHIGERYSGLIDEVVITEEFVPPSEAGEVLRRFNRLARFDQAGGRFESEITDAGGLQAVVRRVNADVDIPEQADVAFFVRVGQTKEDWTLEYPLWQPVVAGQPLSGLEGRYFQVAVQLYPDGAGRKTPVVHAVTVDYEQDERPLPPGRLFAQAADGSVILTWTPSVDFDVEGYVVYVGDTSGMYFVAGSPIRVGKRLSYTVRGLQNGVLYFFALAAYDGAGEERIGQLSAEAWARPLPHLGTADIPSQGG</sequence>
<evidence type="ECO:0000259" key="1">
    <source>
        <dbReference type="PROSITE" id="PS50853"/>
    </source>
</evidence>
<dbReference type="AlphaFoldDB" id="A0A0H3BIS6"/>
<dbReference type="Proteomes" id="UP000001202">
    <property type="component" value="Chromosome"/>
</dbReference>
<dbReference type="InterPro" id="IPR013320">
    <property type="entry name" value="ConA-like_dom_sf"/>
</dbReference>
<dbReference type="InterPro" id="IPR036116">
    <property type="entry name" value="FN3_sf"/>
</dbReference>
<dbReference type="Pfam" id="PF00041">
    <property type="entry name" value="fn3"/>
    <property type="match status" value="1"/>
</dbReference>
<evidence type="ECO:0000313" key="2">
    <source>
        <dbReference type="EMBL" id="ACD70690.1"/>
    </source>
</evidence>
<dbReference type="PROSITE" id="PS50853">
    <property type="entry name" value="FN3"/>
    <property type="match status" value="1"/>
</dbReference>
<feature type="domain" description="Fibronectin type-III" evidence="1">
    <location>
        <begin position="489"/>
        <end position="583"/>
    </location>
</feature>
<dbReference type="EMBL" id="CP000805">
    <property type="protein sequence ID" value="ACD70690.1"/>
    <property type="molecule type" value="Genomic_DNA"/>
</dbReference>
<accession>A0A0H3BIS6</accession>
<dbReference type="InterPro" id="IPR003961">
    <property type="entry name" value="FN3_dom"/>
</dbReference>
<dbReference type="CDD" id="cd00063">
    <property type="entry name" value="FN3"/>
    <property type="match status" value="1"/>
</dbReference>
<reference evidence="2 3" key="1">
    <citation type="journal article" date="2008" name="BMC Microbiol.">
        <title>Complete genome sequence of Treponema pallidum ssp. pallidum strain SS14 determined with oligonucleotide arrays.</title>
        <authorList>
            <person name="Matejkova P."/>
            <person name="Strouhal M."/>
            <person name="Smajs D."/>
            <person name="Norris S.J."/>
            <person name="Palzkill T."/>
            <person name="Petrosino J.F."/>
            <person name="Sodergren E."/>
            <person name="Norton J.E."/>
            <person name="Singh J."/>
            <person name="Richmond T.A."/>
            <person name="Molla M.N."/>
            <person name="Albert T.J."/>
            <person name="Weinstock G.M."/>
        </authorList>
    </citation>
    <scope>NUCLEOTIDE SEQUENCE [LARGE SCALE GENOMIC DNA]</scope>
    <source>
        <strain evidence="2 3">SS14</strain>
    </source>
</reference>
<dbReference type="Gene3D" id="2.60.40.10">
    <property type="entry name" value="Immunoglobulins"/>
    <property type="match status" value="1"/>
</dbReference>
<dbReference type="InterPro" id="IPR013783">
    <property type="entry name" value="Ig-like_fold"/>
</dbReference>
<evidence type="ECO:0000313" key="3">
    <source>
        <dbReference type="Proteomes" id="UP000001202"/>
    </source>
</evidence>
<organism evidence="2 3">
    <name type="scientific">Treponema pallidum subsp. pallidum (strain SS14)</name>
    <dbReference type="NCBI Taxonomy" id="455434"/>
    <lineage>
        <taxon>Bacteria</taxon>
        <taxon>Pseudomonadati</taxon>
        <taxon>Spirochaetota</taxon>
        <taxon>Spirochaetia</taxon>
        <taxon>Spirochaetales</taxon>
        <taxon>Treponemataceae</taxon>
        <taxon>Treponema</taxon>
    </lineage>
</organism>
<proteinExistence type="predicted"/>
<dbReference type="KEGG" id="tpp:TPASS_0263"/>
<gene>
    <name evidence="2" type="ordered locus">TPASS_0263</name>
</gene>
<dbReference type="SMART" id="SM00060">
    <property type="entry name" value="FN3"/>
    <property type="match status" value="1"/>
</dbReference>
<protein>
    <recommendedName>
        <fullName evidence="1">Fibronectin type-III domain-containing protein</fullName>
    </recommendedName>
</protein>
<dbReference type="Gene3D" id="2.60.120.200">
    <property type="match status" value="1"/>
</dbReference>
<dbReference type="Pfam" id="PF13385">
    <property type="entry name" value="Laminin_G_3"/>
    <property type="match status" value="1"/>
</dbReference>